<sequence>MLSAFGNPCPSTAVLIKIRSMFLSQVLQHVVGASLQQIPTHEQKPPAGARSTTVRSDATSATLLNRLWSCWKRPQDCRPTSRSSTPCPPTTPSTTTPELALIKSSLSPCLCLLFLSG</sequence>
<reference evidence="2 3" key="1">
    <citation type="submission" date="2021-06" db="EMBL/GenBank/DDBJ databases">
        <title>Caerostris extrusa draft genome.</title>
        <authorList>
            <person name="Kono N."/>
            <person name="Arakawa K."/>
        </authorList>
    </citation>
    <scope>NUCLEOTIDE SEQUENCE [LARGE SCALE GENOMIC DNA]</scope>
</reference>
<protein>
    <submittedName>
        <fullName evidence="2">Uncharacterized protein</fullName>
    </submittedName>
</protein>
<dbReference type="EMBL" id="BPLR01021394">
    <property type="protein sequence ID" value="GIX89121.1"/>
    <property type="molecule type" value="Genomic_DNA"/>
</dbReference>
<evidence type="ECO:0000256" key="1">
    <source>
        <dbReference type="SAM" id="MobiDB-lite"/>
    </source>
</evidence>
<accession>A0AAV4NYT7</accession>
<organism evidence="2 3">
    <name type="scientific">Caerostris extrusa</name>
    <name type="common">Bark spider</name>
    <name type="synonym">Caerostris bankana</name>
    <dbReference type="NCBI Taxonomy" id="172846"/>
    <lineage>
        <taxon>Eukaryota</taxon>
        <taxon>Metazoa</taxon>
        <taxon>Ecdysozoa</taxon>
        <taxon>Arthropoda</taxon>
        <taxon>Chelicerata</taxon>
        <taxon>Arachnida</taxon>
        <taxon>Araneae</taxon>
        <taxon>Araneomorphae</taxon>
        <taxon>Entelegynae</taxon>
        <taxon>Araneoidea</taxon>
        <taxon>Araneidae</taxon>
        <taxon>Caerostris</taxon>
    </lineage>
</organism>
<gene>
    <name evidence="2" type="ORF">CEXT_287171</name>
</gene>
<feature type="region of interest" description="Disordered" evidence="1">
    <location>
        <begin position="75"/>
        <end position="98"/>
    </location>
</feature>
<evidence type="ECO:0000313" key="2">
    <source>
        <dbReference type="EMBL" id="GIX89121.1"/>
    </source>
</evidence>
<evidence type="ECO:0000313" key="3">
    <source>
        <dbReference type="Proteomes" id="UP001054945"/>
    </source>
</evidence>
<keyword evidence="3" id="KW-1185">Reference proteome</keyword>
<comment type="caution">
    <text evidence="2">The sequence shown here is derived from an EMBL/GenBank/DDBJ whole genome shotgun (WGS) entry which is preliminary data.</text>
</comment>
<dbReference type="AlphaFoldDB" id="A0AAV4NYT7"/>
<proteinExistence type="predicted"/>
<dbReference type="Proteomes" id="UP001054945">
    <property type="component" value="Unassembled WGS sequence"/>
</dbReference>
<name>A0AAV4NYT7_CAEEX</name>